<dbReference type="EMBL" id="CP001124">
    <property type="protein sequence ID" value="ACH38696.1"/>
    <property type="molecule type" value="Genomic_DNA"/>
</dbReference>
<dbReference type="AlphaFoldDB" id="B5E9F4"/>
<gene>
    <name evidence="7" type="ordered locus">Gbem_1678</name>
</gene>
<dbReference type="GO" id="GO:0005886">
    <property type="term" value="C:plasma membrane"/>
    <property type="evidence" value="ECO:0007669"/>
    <property type="project" value="UniProtKB-SubCell"/>
</dbReference>
<dbReference type="RefSeq" id="WP_012530113.1">
    <property type="nucleotide sequence ID" value="NC_011146.1"/>
</dbReference>
<dbReference type="HOGENOM" id="CLU_125825_7_0_7"/>
<dbReference type="KEGG" id="gbm:Gbem_1678"/>
<dbReference type="InterPro" id="IPR007208">
    <property type="entry name" value="MrpF/PhaF-like"/>
</dbReference>
<dbReference type="eggNOG" id="ENOG502ZDQF">
    <property type="taxonomic scope" value="Bacteria"/>
</dbReference>
<keyword evidence="2" id="KW-1003">Cell membrane</keyword>
<dbReference type="STRING" id="404380.Gbem_1678"/>
<dbReference type="Pfam" id="PF04066">
    <property type="entry name" value="MrpF_PhaF"/>
    <property type="match status" value="1"/>
</dbReference>
<keyword evidence="8" id="KW-1185">Reference proteome</keyword>
<evidence type="ECO:0000256" key="6">
    <source>
        <dbReference type="SAM" id="Phobius"/>
    </source>
</evidence>
<reference evidence="7 8" key="2">
    <citation type="journal article" date="2010" name="BMC Genomics">
        <title>The genome of Geobacter bemidjiensis, exemplar for the subsurface clade of Geobacter species that predominate in Fe(III)-reducing subsurface environments.</title>
        <authorList>
            <person name="Aklujkar M."/>
            <person name="Young N.D."/>
            <person name="Holmes D."/>
            <person name="Chavan M."/>
            <person name="Risso C."/>
            <person name="Kiss H.E."/>
            <person name="Han C.S."/>
            <person name="Land M.L."/>
            <person name="Lovley D.R."/>
        </authorList>
    </citation>
    <scope>NUCLEOTIDE SEQUENCE [LARGE SCALE GENOMIC DNA]</scope>
    <source>
        <strain evidence="8">ATCC BAA-1014 / DSM 16622 / JCM 12645 / Bem</strain>
    </source>
</reference>
<name>B5E9F4_CITBB</name>
<reference evidence="7 8" key="1">
    <citation type="submission" date="2008-07" db="EMBL/GenBank/DDBJ databases">
        <title>Complete sequence of Geobacter bemidjiensis BEM.</title>
        <authorList>
            <consortium name="US DOE Joint Genome Institute"/>
            <person name="Lucas S."/>
            <person name="Copeland A."/>
            <person name="Lapidus A."/>
            <person name="Glavina del Rio T."/>
            <person name="Dalin E."/>
            <person name="Tice H."/>
            <person name="Bruce D."/>
            <person name="Goodwin L."/>
            <person name="Pitluck S."/>
            <person name="Kiss H."/>
            <person name="Brettin T."/>
            <person name="Detter J.C."/>
            <person name="Han C."/>
            <person name="Kuske C.R."/>
            <person name="Schmutz J."/>
            <person name="Larimer F."/>
            <person name="Land M."/>
            <person name="Hauser L."/>
            <person name="Kyrpides N."/>
            <person name="Lykidis A."/>
            <person name="Lovley D."/>
            <person name="Richardson P."/>
        </authorList>
    </citation>
    <scope>NUCLEOTIDE SEQUENCE [LARGE SCALE GENOMIC DNA]</scope>
    <source>
        <strain evidence="8">ATCC BAA-1014 / DSM 16622 / JCM 12645 / Bem</strain>
    </source>
</reference>
<dbReference type="Proteomes" id="UP000008825">
    <property type="component" value="Chromosome"/>
</dbReference>
<comment type="subcellular location">
    <subcellularLocation>
        <location evidence="1">Cell membrane</location>
        <topology evidence="1">Multi-pass membrane protein</topology>
    </subcellularLocation>
</comment>
<evidence type="ECO:0000313" key="7">
    <source>
        <dbReference type="EMBL" id="ACH38696.1"/>
    </source>
</evidence>
<evidence type="ECO:0000256" key="5">
    <source>
        <dbReference type="ARBA" id="ARBA00023136"/>
    </source>
</evidence>
<feature type="transmembrane region" description="Helical" evidence="6">
    <location>
        <begin position="56"/>
        <end position="78"/>
    </location>
</feature>
<keyword evidence="4 6" id="KW-1133">Transmembrane helix</keyword>
<dbReference type="OrthoDB" id="5526412at2"/>
<feature type="transmembrane region" description="Helical" evidence="6">
    <location>
        <begin position="31"/>
        <end position="49"/>
    </location>
</feature>
<accession>B5E9F4</accession>
<evidence type="ECO:0000256" key="2">
    <source>
        <dbReference type="ARBA" id="ARBA00022475"/>
    </source>
</evidence>
<organism evidence="7 8">
    <name type="scientific">Citrifermentans bemidjiense (strain ATCC BAA-1014 / DSM 16622 / JCM 12645 / Bem)</name>
    <name type="common">Geobacter bemidjiensis</name>
    <dbReference type="NCBI Taxonomy" id="404380"/>
    <lineage>
        <taxon>Bacteria</taxon>
        <taxon>Pseudomonadati</taxon>
        <taxon>Thermodesulfobacteriota</taxon>
        <taxon>Desulfuromonadia</taxon>
        <taxon>Geobacterales</taxon>
        <taxon>Geobacteraceae</taxon>
        <taxon>Citrifermentans</taxon>
    </lineage>
</organism>
<protein>
    <submittedName>
        <fullName evidence="7">Uncharacterized protein</fullName>
    </submittedName>
</protein>
<evidence type="ECO:0000256" key="3">
    <source>
        <dbReference type="ARBA" id="ARBA00022692"/>
    </source>
</evidence>
<evidence type="ECO:0000313" key="8">
    <source>
        <dbReference type="Proteomes" id="UP000008825"/>
    </source>
</evidence>
<dbReference type="GO" id="GO:0015075">
    <property type="term" value="F:monoatomic ion transmembrane transporter activity"/>
    <property type="evidence" value="ECO:0007669"/>
    <property type="project" value="InterPro"/>
</dbReference>
<evidence type="ECO:0000256" key="1">
    <source>
        <dbReference type="ARBA" id="ARBA00004651"/>
    </source>
</evidence>
<keyword evidence="5 6" id="KW-0472">Membrane</keyword>
<evidence type="ECO:0000256" key="4">
    <source>
        <dbReference type="ARBA" id="ARBA00022989"/>
    </source>
</evidence>
<keyword evidence="3 6" id="KW-0812">Transmembrane</keyword>
<proteinExistence type="predicted"/>
<sequence>MNLWLIAALVLLLLMAPCGWFCCKGEIMERFVALQMAQILAVLTLLLLAEGYGRDIYFDLALVLATLSFASGLVYIRFLERWL</sequence>